<evidence type="ECO:0000256" key="5">
    <source>
        <dbReference type="ARBA" id="ARBA00022605"/>
    </source>
</evidence>
<evidence type="ECO:0000256" key="7">
    <source>
        <dbReference type="ARBA" id="ARBA00048670"/>
    </source>
</evidence>
<evidence type="ECO:0000313" key="14">
    <source>
        <dbReference type="Proteomes" id="UP000095727"/>
    </source>
</evidence>
<dbReference type="GO" id="GO:0005829">
    <property type="term" value="C:cytosol"/>
    <property type="evidence" value="ECO:0007669"/>
    <property type="project" value="TreeGrafter"/>
</dbReference>
<dbReference type="PANTHER" id="PTHR30239:SF0">
    <property type="entry name" value="ACETOLACTATE SYNTHASE SMALL SUBUNIT 1, CHLOROPLASTIC"/>
    <property type="match status" value="1"/>
</dbReference>
<dbReference type="InterPro" id="IPR045865">
    <property type="entry name" value="ACT-like_dom_sf"/>
</dbReference>
<dbReference type="NCBIfam" id="TIGR00119">
    <property type="entry name" value="acolac_sm"/>
    <property type="match status" value="1"/>
</dbReference>
<sequence>MDNTMKKRWISLYVENQVGVLSKISGLFSGKSYNLESLTVGRTEDPTISRMTIETNSDEETYEQIKKQLNRMVEVIKVIDFTEVSVVMQELMFIKVKNCTPEDKTELFQIAQTYQAKVRDYGKDSVLLEFVHTAHKNTAIIQFLRSEFNSIEVVRGGSVGIEAITMPKR</sequence>
<dbReference type="EC" id="2.2.1.6" evidence="8"/>
<dbReference type="PaxDb" id="410072-ERS852525_02446"/>
<dbReference type="Pfam" id="PF22629">
    <property type="entry name" value="ACT_AHAS_ss"/>
    <property type="match status" value="1"/>
</dbReference>
<dbReference type="UniPathway" id="UPA00047">
    <property type="reaction ID" value="UER00055"/>
</dbReference>
<dbReference type="OrthoDB" id="9787365at2"/>
<dbReference type="AlphaFoldDB" id="A0A173T1U2"/>
<comment type="catalytic activity">
    <reaction evidence="7 8">
        <text>2 pyruvate + H(+) = (2S)-2-acetolactate + CO2</text>
        <dbReference type="Rhea" id="RHEA:25249"/>
        <dbReference type="ChEBI" id="CHEBI:15361"/>
        <dbReference type="ChEBI" id="CHEBI:15378"/>
        <dbReference type="ChEBI" id="CHEBI:16526"/>
        <dbReference type="ChEBI" id="CHEBI:58476"/>
        <dbReference type="EC" id="2.2.1.6"/>
    </reaction>
</comment>
<dbReference type="UniPathway" id="UPA00049">
    <property type="reaction ID" value="UER00059"/>
</dbReference>
<evidence type="ECO:0000256" key="8">
    <source>
        <dbReference type="RuleBase" id="RU368092"/>
    </source>
</evidence>
<keyword evidence="6 8" id="KW-0100">Branched-chain amino acid biosynthesis</keyword>
<evidence type="ECO:0000313" key="13">
    <source>
        <dbReference type="Proteomes" id="UP000095362"/>
    </source>
</evidence>
<dbReference type="CDD" id="cd04878">
    <property type="entry name" value="ACT_AHAS"/>
    <property type="match status" value="1"/>
</dbReference>
<dbReference type="EMBL" id="BSCI01000006">
    <property type="protein sequence ID" value="GLG86670.1"/>
    <property type="molecule type" value="Genomic_DNA"/>
</dbReference>
<dbReference type="InterPro" id="IPR002912">
    <property type="entry name" value="ACT_dom"/>
</dbReference>
<dbReference type="InterPro" id="IPR004789">
    <property type="entry name" value="Acetalactate_synth_ssu"/>
</dbReference>
<reference evidence="12" key="3">
    <citation type="submission" date="2022-11" db="EMBL/GenBank/DDBJ databases">
        <title>Draft genome sequence of Coprococcus comes strain 31264.</title>
        <authorList>
            <person name="Hisatomi A."/>
            <person name="Ohkuma M."/>
            <person name="Sakamoto M."/>
        </authorList>
    </citation>
    <scope>NUCLEOTIDE SEQUENCE</scope>
    <source>
        <strain evidence="12">JCM 31264</strain>
    </source>
</reference>
<gene>
    <name evidence="10" type="primary">ilvH_2</name>
    <name evidence="12" type="ORF">comes_12150</name>
    <name evidence="11" type="ORF">ERS852481_01513</name>
    <name evidence="10" type="ORF">ERS852574_01780</name>
</gene>
<dbReference type="PROSITE" id="PS51671">
    <property type="entry name" value="ACT"/>
    <property type="match status" value="1"/>
</dbReference>
<dbReference type="Gene3D" id="3.30.70.260">
    <property type="match status" value="1"/>
</dbReference>
<accession>A0A173T1U2</accession>
<proteinExistence type="inferred from homology"/>
<evidence type="ECO:0000256" key="2">
    <source>
        <dbReference type="ARBA" id="ARBA00005025"/>
    </source>
</evidence>
<dbReference type="Proteomes" id="UP000095362">
    <property type="component" value="Unassembled WGS sequence"/>
</dbReference>
<dbReference type="GO" id="GO:1990610">
    <property type="term" value="F:acetolactate synthase regulator activity"/>
    <property type="evidence" value="ECO:0007669"/>
    <property type="project" value="UniProtKB-UniRule"/>
</dbReference>
<dbReference type="InterPro" id="IPR054480">
    <property type="entry name" value="AHAS_small-like_ACT"/>
</dbReference>
<organism evidence="10 14">
    <name type="scientific">Coprococcus comes</name>
    <dbReference type="NCBI Taxonomy" id="410072"/>
    <lineage>
        <taxon>Bacteria</taxon>
        <taxon>Bacillati</taxon>
        <taxon>Bacillota</taxon>
        <taxon>Clostridia</taxon>
        <taxon>Lachnospirales</taxon>
        <taxon>Lachnospiraceae</taxon>
        <taxon>Coprococcus</taxon>
    </lineage>
</organism>
<name>A0A173T1U2_9FIRM</name>
<evidence type="ECO:0000256" key="4">
    <source>
        <dbReference type="ARBA" id="ARBA00011744"/>
    </source>
</evidence>
<evidence type="ECO:0000313" key="10">
    <source>
        <dbReference type="EMBL" id="CUM95298.1"/>
    </source>
</evidence>
<dbReference type="Proteomes" id="UP001145109">
    <property type="component" value="Unassembled WGS sequence"/>
</dbReference>
<dbReference type="InterPro" id="IPR039557">
    <property type="entry name" value="AHAS_ACT"/>
</dbReference>
<dbReference type="Gene3D" id="3.30.70.1150">
    <property type="entry name" value="ACT-like. Chain A, domain 2"/>
    <property type="match status" value="1"/>
</dbReference>
<dbReference type="STRING" id="410072.ERS852525_02446"/>
<evidence type="ECO:0000256" key="3">
    <source>
        <dbReference type="ARBA" id="ARBA00006341"/>
    </source>
</evidence>
<dbReference type="Proteomes" id="UP000095727">
    <property type="component" value="Unassembled WGS sequence"/>
</dbReference>
<comment type="pathway">
    <text evidence="1 8">Amino-acid biosynthesis; L-isoleucine biosynthesis; L-isoleucine from 2-oxobutanoate: step 1/4.</text>
</comment>
<feature type="domain" description="ACT" evidence="9">
    <location>
        <begin position="9"/>
        <end position="83"/>
    </location>
</feature>
<dbReference type="FunFam" id="3.30.70.260:FF:000001">
    <property type="entry name" value="Acetolactate synthase, small subunit"/>
    <property type="match status" value="1"/>
</dbReference>
<keyword evidence="5 8" id="KW-0028">Amino-acid biosynthesis</keyword>
<evidence type="ECO:0000256" key="1">
    <source>
        <dbReference type="ARBA" id="ARBA00004974"/>
    </source>
</evidence>
<keyword evidence="8 10" id="KW-0808">Transferase</keyword>
<dbReference type="InterPro" id="IPR019455">
    <property type="entry name" value="Acetolactate_synth_ssu_C"/>
</dbReference>
<dbReference type="NCBIfam" id="NF008864">
    <property type="entry name" value="PRK11895.1"/>
    <property type="match status" value="1"/>
</dbReference>
<comment type="similarity">
    <text evidence="3 8">Belongs to the acetolactate synthase small subunit family.</text>
</comment>
<evidence type="ECO:0000259" key="9">
    <source>
        <dbReference type="PROSITE" id="PS51671"/>
    </source>
</evidence>
<dbReference type="SUPFAM" id="SSF55021">
    <property type="entry name" value="ACT-like"/>
    <property type="match status" value="2"/>
</dbReference>
<dbReference type="EMBL" id="CYZK01000008">
    <property type="protein sequence ID" value="CUO17147.1"/>
    <property type="molecule type" value="Genomic_DNA"/>
</dbReference>
<reference evidence="12" key="2">
    <citation type="submission" date="2022-09" db="EMBL/GenBank/DDBJ databases">
        <title>Draft genome sequence of Coprococcus comes strain 31264.</title>
        <authorList>
            <person name="Atsushi H."/>
            <person name="Moriya O."/>
            <person name="Mitsuo S."/>
        </authorList>
    </citation>
    <scope>NUCLEOTIDE SEQUENCE</scope>
    <source>
        <strain evidence="12">JCM 31264</strain>
    </source>
</reference>
<dbReference type="GO" id="GO:0009097">
    <property type="term" value="P:isoleucine biosynthetic process"/>
    <property type="evidence" value="ECO:0007669"/>
    <property type="project" value="UniProtKB-UniRule"/>
</dbReference>
<evidence type="ECO:0000313" key="12">
    <source>
        <dbReference type="EMBL" id="GLG86670.1"/>
    </source>
</evidence>
<reference evidence="13 14" key="1">
    <citation type="submission" date="2015-09" db="EMBL/GenBank/DDBJ databases">
        <authorList>
            <consortium name="Pathogen Informatics"/>
        </authorList>
    </citation>
    <scope>NUCLEOTIDE SEQUENCE [LARGE SCALE GENOMIC DNA]</scope>
    <source>
        <strain evidence="11 13">2789STDY5834866</strain>
        <strain evidence="10 14">2789STDY5834962</strain>
    </source>
</reference>
<dbReference type="GO" id="GO:0003984">
    <property type="term" value="F:acetolactate synthase activity"/>
    <property type="evidence" value="ECO:0007669"/>
    <property type="project" value="UniProtKB-UniRule"/>
</dbReference>
<dbReference type="EMBL" id="CYXR01000011">
    <property type="protein sequence ID" value="CUM95298.1"/>
    <property type="molecule type" value="Genomic_DNA"/>
</dbReference>
<dbReference type="Pfam" id="PF10369">
    <property type="entry name" value="ALS_ss_C"/>
    <property type="match status" value="1"/>
</dbReference>
<dbReference type="RefSeq" id="WP_055156800.1">
    <property type="nucleotide sequence ID" value="NZ_BSCI01000006.1"/>
</dbReference>
<comment type="pathway">
    <text evidence="2 8">Amino-acid biosynthesis; L-valine biosynthesis; L-valine from pyruvate: step 1/4.</text>
</comment>
<comment type="subunit">
    <text evidence="4 8">Dimer of large and small chains.</text>
</comment>
<dbReference type="InterPro" id="IPR027271">
    <property type="entry name" value="Acetolactate_synth/TF_NikR_C"/>
</dbReference>
<comment type="function">
    <text evidence="8">Catalyzes the conversion of 2 pyruvate molecules into acetolactate in the first common step of the biosynthetic pathway of the branched-amino acids such as leucine, isoleucine, and valine.</text>
</comment>
<dbReference type="GO" id="GO:0009099">
    <property type="term" value="P:L-valine biosynthetic process"/>
    <property type="evidence" value="ECO:0007669"/>
    <property type="project" value="UniProtKB-UniRule"/>
</dbReference>
<protein>
    <recommendedName>
        <fullName evidence="8">Acetolactate synthase small subunit</fullName>
        <shortName evidence="8">AHAS</shortName>
        <shortName evidence="8">ALS</shortName>
        <ecNumber evidence="8">2.2.1.6</ecNumber>
    </recommendedName>
    <alternativeName>
        <fullName evidence="8">Acetohydroxy-acid synthase small subunit</fullName>
    </alternativeName>
</protein>
<evidence type="ECO:0000313" key="11">
    <source>
        <dbReference type="EMBL" id="CUO17147.1"/>
    </source>
</evidence>
<dbReference type="PANTHER" id="PTHR30239">
    <property type="entry name" value="ACETOLACTATE SYNTHASE SMALL SUBUNIT"/>
    <property type="match status" value="1"/>
</dbReference>
<evidence type="ECO:0000256" key="6">
    <source>
        <dbReference type="ARBA" id="ARBA00023304"/>
    </source>
</evidence>